<dbReference type="AlphaFoldDB" id="U5QDH5"/>
<dbReference type="Gene3D" id="3.30.160.250">
    <property type="match status" value="1"/>
</dbReference>
<keyword evidence="2" id="KW-1185">Reference proteome</keyword>
<dbReference type="Proteomes" id="UP000017396">
    <property type="component" value="Chromosome"/>
</dbReference>
<dbReference type="SUPFAM" id="SSF143100">
    <property type="entry name" value="TTHA1013/TTHA0281-like"/>
    <property type="match status" value="1"/>
</dbReference>
<dbReference type="KEGG" id="glj:GKIL_0647"/>
<proteinExistence type="predicted"/>
<accession>U5QDH5</accession>
<dbReference type="InterPro" id="IPR035069">
    <property type="entry name" value="TTHA1013/TTHA0281-like"/>
</dbReference>
<protein>
    <recommendedName>
        <fullName evidence="3">HicB-like antitoxin of toxin-antitoxin system domain-containing protein</fullName>
    </recommendedName>
</protein>
<dbReference type="eggNOG" id="COG1598">
    <property type="taxonomic scope" value="Bacteria"/>
</dbReference>
<gene>
    <name evidence="1" type="ORF">GKIL_0647</name>
</gene>
<reference evidence="1 2" key="1">
    <citation type="journal article" date="2013" name="PLoS ONE">
        <title>Cultivation and Complete Genome Sequencing of Gloeobacter kilaueensis sp. nov., from a Lava Cave in Kilauea Caldera, Hawai'i.</title>
        <authorList>
            <person name="Saw J.H."/>
            <person name="Schatz M."/>
            <person name="Brown M.V."/>
            <person name="Kunkel D.D."/>
            <person name="Foster J.S."/>
            <person name="Shick H."/>
            <person name="Christensen S."/>
            <person name="Hou S."/>
            <person name="Wan X."/>
            <person name="Donachie S.P."/>
        </authorList>
    </citation>
    <scope>NUCLEOTIDE SEQUENCE [LARGE SCALE GENOMIC DNA]</scope>
    <source>
        <strain evidence="2">JS</strain>
    </source>
</reference>
<name>U5QDH5_GLOK1</name>
<organism evidence="1 2">
    <name type="scientific">Gloeobacter kilaueensis (strain ATCC BAA-2537 / CCAP 1431/1 / ULC 316 / JS1)</name>
    <dbReference type="NCBI Taxonomy" id="1183438"/>
    <lineage>
        <taxon>Bacteria</taxon>
        <taxon>Bacillati</taxon>
        <taxon>Cyanobacteriota</taxon>
        <taxon>Cyanophyceae</taxon>
        <taxon>Gloeobacterales</taxon>
        <taxon>Gloeobacteraceae</taxon>
        <taxon>Gloeobacter</taxon>
    </lineage>
</organism>
<evidence type="ECO:0000313" key="1">
    <source>
        <dbReference type="EMBL" id="AGY56893.1"/>
    </source>
</evidence>
<dbReference type="HOGENOM" id="CLU_114047_5_0_3"/>
<dbReference type="EMBL" id="CP003587">
    <property type="protein sequence ID" value="AGY56893.1"/>
    <property type="molecule type" value="Genomic_DNA"/>
</dbReference>
<sequence length="82" mass="9510">MRSPTMENLKYTIIIRWSDEDEAFLVELPEFFDGLQRYRTHGSTYQEAFTNALQALEMLVEHHQQQGRPLPPVPMSEVCAGI</sequence>
<evidence type="ECO:0000313" key="2">
    <source>
        <dbReference type="Proteomes" id="UP000017396"/>
    </source>
</evidence>
<dbReference type="STRING" id="1183438.GKIL_0647"/>
<evidence type="ECO:0008006" key="3">
    <source>
        <dbReference type="Google" id="ProtNLM"/>
    </source>
</evidence>